<dbReference type="InterPro" id="IPR043502">
    <property type="entry name" value="DNA/RNA_pol_sf"/>
</dbReference>
<sequence length="1147" mass="131915">MGLSKASLESALANCGPGPPGDSGCSARSAMVKPRSEWETEKEWTEQRRGKDRGLTEERTEQNEERRRNERKRGTEEDGTAPRAAAVQRSERKRGRRAELGHHDKIADLKKQLKEAYSDEEQYWAQKARIDWLREGDKNTKFFHACVKGRRRRNRMLNIQREDGTWTNSEEELGMEIADYYRGLFSSSGSEGIAEILHGISPTITTEMNAKLTREINEREIKSALFSMNPNKAPGQDGMSPLFFQKFWHVVKPDLVAAIKHFFQSGNLPKSWNHTIISLIPKIQNPTNLKSYRPISLCNVVYKVISKILANRLKNVLSLCISKNQSAFIPGRQILDNVILSHEYLHYMKNKNQGQNGFMAVKLDMSKAYDRVEWKFLDAMMEKMGYCTVWRNWIWSCLSSVTYSFSINGVPKEFVTPERGIRQGDPLSPYLFLLCSEGFSNLLKQAEEEKRISGMKISRYGPSMTHLFFADDSLIFCKAEREEARELIQILRKYEKGSGQSINLEKSSVFFSSNVSYQRKREVILSLGTIQVATQGKYLGLPMVITRSKQQVFGYIKDSISRRMKSWKNKLLSQGGKEVLLKAVSMAMPVYTMSCFILPKKLCKEVTSMLANYWWGEKDGKDKMHWCSWGRLAKEKKDGGLGFKDLQTFNKALLAKLVWRLISKPNLLVSKVLRAKYFHRDSIFKCKVPKCASWIWQSMMKVRDFVQNGTRKKIGNGKSTNIWEDKWIPGNKDWKVTTARPQNCNIRSVDELISGFRWRKPLVYRTFNRKDADEILDIPISISGSEDSNYWIHSGNGIYTVNSGYKALSRDATQHIGRGVDEAETSSANFNGKQWKWLWKLKVKSKIKHFIWRSLNGLLPVNALVFNRTHHGDPICEGCGEHSESIEHMFFQCSRAQEVWKMAPIQWDGLSGQSGNFRVWWTALLEASCRKKGREHIELTTNILWQIWKRRNEWKFNAKRKHPWKTVNKAQQEWQEQASAWSTETMTPGDAGREGDEVEPMEVRSDEMHIKLSISVQEQSKRVGIGILATNHSYQVVAAWAPVDRISVNQLQTIAEAVKMAIIKARHQQWQKISVHVPSPQLLKVFTSGVAKDIKISTLADDINNLRALFQKCSFCLDRRLDKRSDLISDYALGILQDEGWINPQCF</sequence>
<reference evidence="3" key="1">
    <citation type="journal article" date="2025" name="Foods">
        <title>Unveiling the Microbial Signatures of Arabica Coffee Cherries: Insights into Ripeness Specific Diversity, Functional Traits, and Implications for Quality and Safety.</title>
        <authorList>
            <consortium name="RefSeq"/>
            <person name="Tenea G.N."/>
            <person name="Cifuentes V."/>
            <person name="Reyes P."/>
            <person name="Cevallos-Vallejos M."/>
        </authorList>
    </citation>
    <scope>NUCLEOTIDE SEQUENCE [LARGE SCALE GENOMIC DNA]</scope>
</reference>
<dbReference type="Pfam" id="PF13966">
    <property type="entry name" value="zf-RVT"/>
    <property type="match status" value="1"/>
</dbReference>
<dbReference type="CDD" id="cd01650">
    <property type="entry name" value="RT_nLTR_like"/>
    <property type="match status" value="1"/>
</dbReference>
<evidence type="ECO:0000313" key="4">
    <source>
        <dbReference type="RefSeq" id="XP_071927657.1"/>
    </source>
</evidence>
<protein>
    <recommendedName>
        <fullName evidence="2">Reverse transcriptase domain-containing protein</fullName>
    </recommendedName>
</protein>
<dbReference type="InterPro" id="IPR000477">
    <property type="entry name" value="RT_dom"/>
</dbReference>
<dbReference type="PANTHER" id="PTHR31635">
    <property type="entry name" value="REVERSE TRANSCRIPTASE DOMAIN-CONTAINING PROTEIN-RELATED"/>
    <property type="match status" value="1"/>
</dbReference>
<dbReference type="InterPro" id="IPR026960">
    <property type="entry name" value="RVT-Znf"/>
</dbReference>
<gene>
    <name evidence="4" type="primary">LOC140020203</name>
</gene>
<reference evidence="4" key="2">
    <citation type="submission" date="2025-08" db="UniProtKB">
        <authorList>
            <consortium name="RefSeq"/>
        </authorList>
    </citation>
    <scope>IDENTIFICATION</scope>
    <source>
        <tissue evidence="4">Leaves</tissue>
    </source>
</reference>
<evidence type="ECO:0000313" key="3">
    <source>
        <dbReference type="Proteomes" id="UP001652660"/>
    </source>
</evidence>
<name>A0ABM4W797_COFAR</name>
<keyword evidence="3" id="KW-1185">Reference proteome</keyword>
<dbReference type="PROSITE" id="PS50878">
    <property type="entry name" value="RT_POL"/>
    <property type="match status" value="1"/>
</dbReference>
<organism evidence="3 4">
    <name type="scientific">Coffea arabica</name>
    <name type="common">Arabian coffee</name>
    <dbReference type="NCBI Taxonomy" id="13443"/>
    <lineage>
        <taxon>Eukaryota</taxon>
        <taxon>Viridiplantae</taxon>
        <taxon>Streptophyta</taxon>
        <taxon>Embryophyta</taxon>
        <taxon>Tracheophyta</taxon>
        <taxon>Spermatophyta</taxon>
        <taxon>Magnoliopsida</taxon>
        <taxon>eudicotyledons</taxon>
        <taxon>Gunneridae</taxon>
        <taxon>Pentapetalae</taxon>
        <taxon>asterids</taxon>
        <taxon>lamiids</taxon>
        <taxon>Gentianales</taxon>
        <taxon>Rubiaceae</taxon>
        <taxon>Ixoroideae</taxon>
        <taxon>Gardenieae complex</taxon>
        <taxon>Bertiereae - Coffeeae clade</taxon>
        <taxon>Coffeeae</taxon>
        <taxon>Coffea</taxon>
    </lineage>
</organism>
<feature type="compositionally biased region" description="Basic and acidic residues" evidence="1">
    <location>
        <begin position="34"/>
        <end position="76"/>
    </location>
</feature>
<dbReference type="Proteomes" id="UP001652660">
    <property type="component" value="Chromosome 1e"/>
</dbReference>
<dbReference type="Pfam" id="PF00078">
    <property type="entry name" value="RVT_1"/>
    <property type="match status" value="1"/>
</dbReference>
<feature type="domain" description="Reverse transcriptase" evidence="2">
    <location>
        <begin position="261"/>
        <end position="543"/>
    </location>
</feature>
<feature type="compositionally biased region" description="Basic and acidic residues" evidence="1">
    <location>
        <begin position="991"/>
        <end position="1000"/>
    </location>
</feature>
<feature type="region of interest" description="Disordered" evidence="1">
    <location>
        <begin position="980"/>
        <end position="1000"/>
    </location>
</feature>
<evidence type="ECO:0000259" key="2">
    <source>
        <dbReference type="PROSITE" id="PS50878"/>
    </source>
</evidence>
<proteinExistence type="predicted"/>
<feature type="region of interest" description="Disordered" evidence="1">
    <location>
        <begin position="1"/>
        <end position="105"/>
    </location>
</feature>
<dbReference type="RefSeq" id="XP_071927657.1">
    <property type="nucleotide sequence ID" value="XM_072071556.1"/>
</dbReference>
<accession>A0ABM4W797</accession>
<dbReference type="PANTHER" id="PTHR31635:SF196">
    <property type="entry name" value="REVERSE TRANSCRIPTASE DOMAIN-CONTAINING PROTEIN-RELATED"/>
    <property type="match status" value="1"/>
</dbReference>
<dbReference type="GeneID" id="140020203"/>
<evidence type="ECO:0000256" key="1">
    <source>
        <dbReference type="SAM" id="MobiDB-lite"/>
    </source>
</evidence>
<dbReference type="SUPFAM" id="SSF56672">
    <property type="entry name" value="DNA/RNA polymerases"/>
    <property type="match status" value="1"/>
</dbReference>